<reference evidence="3 4" key="1">
    <citation type="journal article" date="2019" name="Int. J. Syst. Evol. Microbiol.">
        <title>The Global Catalogue of Microorganisms (GCM) 10K type strain sequencing project: providing services to taxonomists for standard genome sequencing and annotation.</title>
        <authorList>
            <consortium name="The Broad Institute Genomics Platform"/>
            <consortium name="The Broad Institute Genome Sequencing Center for Infectious Disease"/>
            <person name="Wu L."/>
            <person name="Ma J."/>
        </authorList>
    </citation>
    <scope>NUCLEOTIDE SEQUENCE [LARGE SCALE GENOMIC DNA]</scope>
    <source>
        <strain evidence="3 4">JCM 10671</strain>
    </source>
</reference>
<keyword evidence="1" id="KW-0732">Signal</keyword>
<dbReference type="Gene3D" id="3.10.105.10">
    <property type="entry name" value="Dipeptide-binding Protein, Domain 3"/>
    <property type="match status" value="1"/>
</dbReference>
<comment type="caution">
    <text evidence="3">The sequence shown here is derived from an EMBL/GenBank/DDBJ whole genome shotgun (WGS) entry which is preliminary data.</text>
</comment>
<dbReference type="PANTHER" id="PTHR30290:SF83">
    <property type="entry name" value="ABC TRANSPORTER SUBSTRATE-BINDING PROTEIN"/>
    <property type="match status" value="1"/>
</dbReference>
<dbReference type="Pfam" id="PF00496">
    <property type="entry name" value="SBP_bac_5"/>
    <property type="match status" value="1"/>
</dbReference>
<feature type="domain" description="Solute-binding protein family 5" evidence="2">
    <location>
        <begin position="111"/>
        <end position="497"/>
    </location>
</feature>
<gene>
    <name evidence="3" type="ORF">GCM10009547_15220</name>
</gene>
<evidence type="ECO:0000313" key="4">
    <source>
        <dbReference type="Proteomes" id="UP001500957"/>
    </source>
</evidence>
<dbReference type="EMBL" id="BAAAHE010000011">
    <property type="protein sequence ID" value="GAA0614326.1"/>
    <property type="molecule type" value="Genomic_DNA"/>
</dbReference>
<dbReference type="InterPro" id="IPR030678">
    <property type="entry name" value="Peptide/Ni-bd"/>
</dbReference>
<dbReference type="RefSeq" id="WP_344603262.1">
    <property type="nucleotide sequence ID" value="NZ_BAAAHE010000011.1"/>
</dbReference>
<dbReference type="InterPro" id="IPR000914">
    <property type="entry name" value="SBP_5_dom"/>
</dbReference>
<dbReference type="PROSITE" id="PS51257">
    <property type="entry name" value="PROKAR_LIPOPROTEIN"/>
    <property type="match status" value="1"/>
</dbReference>
<dbReference type="CDD" id="cd08506">
    <property type="entry name" value="PBP2_clavulanate_OppA2"/>
    <property type="match status" value="1"/>
</dbReference>
<protein>
    <submittedName>
        <fullName evidence="3">ABC transporter substrate-binding protein</fullName>
    </submittedName>
</protein>
<evidence type="ECO:0000313" key="3">
    <source>
        <dbReference type="EMBL" id="GAA0614326.1"/>
    </source>
</evidence>
<proteinExistence type="predicted"/>
<feature type="chain" id="PRO_5045117350" evidence="1">
    <location>
        <begin position="25"/>
        <end position="583"/>
    </location>
</feature>
<evidence type="ECO:0000259" key="2">
    <source>
        <dbReference type="Pfam" id="PF00496"/>
    </source>
</evidence>
<dbReference type="PIRSF" id="PIRSF002741">
    <property type="entry name" value="MppA"/>
    <property type="match status" value="1"/>
</dbReference>
<name>A0ABN1GM12_9ACTN</name>
<dbReference type="PANTHER" id="PTHR30290">
    <property type="entry name" value="PERIPLASMIC BINDING COMPONENT OF ABC TRANSPORTER"/>
    <property type="match status" value="1"/>
</dbReference>
<dbReference type="Proteomes" id="UP001500957">
    <property type="component" value="Unassembled WGS sequence"/>
</dbReference>
<organism evidence="3 4">
    <name type="scientific">Sporichthya brevicatena</name>
    <dbReference type="NCBI Taxonomy" id="171442"/>
    <lineage>
        <taxon>Bacteria</taxon>
        <taxon>Bacillati</taxon>
        <taxon>Actinomycetota</taxon>
        <taxon>Actinomycetes</taxon>
        <taxon>Sporichthyales</taxon>
        <taxon>Sporichthyaceae</taxon>
        <taxon>Sporichthya</taxon>
    </lineage>
</organism>
<accession>A0ABN1GM12</accession>
<sequence>MASGRFRSASALTLVLALALSACGGGNDDASAPGTSPDEKPAAVAFGVDDNAVGPAPPVEGATPGGTVRVLDDSDIAHLDPARIYVNTAGMVAGLMMRTLTGYRQVDGKVELVGDLATNTGVTKDNGKTWTYTLRDGVTWEDGSPITSADVKYGIERTFFSGYAEGPTYLQEWLTGRTDFRKVYAGPYNGQSLKAISTPDEKTVVLKFPKAQADVPFALTMVSTGPVRKSNDTRGKYDQRPFASGPYKIGSRQIDKSMTLVRNEAWKAESDPIRYQYPDKYEFLWGDQRLAQYQRIIAGNGGDAAAVPLLANIATELLAQVTGNPDLNRRMVAGYTPFVFYFAINTLRITDVEVRKALLHAVPRQQMRQIAGGPIVGDFANTISGPTLVGHEDSSVHGATPAGDPAKARSILEAAGKVGQKIVYAYPQTDDQERIAVVVERALSEAGFEVVTKRLSVKNYYDEIGKLDAKLDLFQGGWGWDWPGGGTVYPPLLHSSRAVELGTNFAHFRNQEIDAEIDRISTITDPVAAGKEWAELDRKVMALVPMIPYRYDRAVQLAGERIGNATLDVIFGIINLNGLYVKS</sequence>
<keyword evidence="4" id="KW-1185">Reference proteome</keyword>
<dbReference type="Gene3D" id="3.40.190.10">
    <property type="entry name" value="Periplasmic binding protein-like II"/>
    <property type="match status" value="1"/>
</dbReference>
<dbReference type="InterPro" id="IPR039424">
    <property type="entry name" value="SBP_5"/>
</dbReference>
<feature type="signal peptide" evidence="1">
    <location>
        <begin position="1"/>
        <end position="24"/>
    </location>
</feature>
<evidence type="ECO:0000256" key="1">
    <source>
        <dbReference type="SAM" id="SignalP"/>
    </source>
</evidence>
<dbReference type="SUPFAM" id="SSF53850">
    <property type="entry name" value="Periplasmic binding protein-like II"/>
    <property type="match status" value="1"/>
</dbReference>